<dbReference type="AlphaFoldDB" id="X1L0L0"/>
<gene>
    <name evidence="1" type="ORF">S03H2_63824</name>
</gene>
<accession>X1L0L0</accession>
<dbReference type="EMBL" id="BARU01041385">
    <property type="protein sequence ID" value="GAH87738.1"/>
    <property type="molecule type" value="Genomic_DNA"/>
</dbReference>
<protein>
    <submittedName>
        <fullName evidence="1">Uncharacterized protein</fullName>
    </submittedName>
</protein>
<sequence>QYRTGQDIEKLDDKLQILGYTDEDIEKLKTVAKFIPNAQDVIRFGVREVYSPALWGSPPPTEEFDGVWNLAQKDVEAIGMNEEAFKKYWIAHWILPSVMQGFEMRHRDIIKDADLDRLFKMLDILPEWREPLKKISYVPFTRVDVRRMHKIGTLSDEDIKRAYKDIGYDEEKATKMMEFTILYNADPEEADKTDIDREITEMRSLSKSDVLRNYRLNIIDKST</sequence>
<organism evidence="1">
    <name type="scientific">marine sediment metagenome</name>
    <dbReference type="NCBI Taxonomy" id="412755"/>
    <lineage>
        <taxon>unclassified sequences</taxon>
        <taxon>metagenomes</taxon>
        <taxon>ecological metagenomes</taxon>
    </lineage>
</organism>
<reference evidence="1" key="1">
    <citation type="journal article" date="2014" name="Front. Microbiol.">
        <title>High frequency of phylogenetically diverse reductive dehalogenase-homologous genes in deep subseafloor sedimentary metagenomes.</title>
        <authorList>
            <person name="Kawai M."/>
            <person name="Futagami T."/>
            <person name="Toyoda A."/>
            <person name="Takaki Y."/>
            <person name="Nishi S."/>
            <person name="Hori S."/>
            <person name="Arai W."/>
            <person name="Tsubouchi T."/>
            <person name="Morono Y."/>
            <person name="Uchiyama I."/>
            <person name="Ito T."/>
            <person name="Fujiyama A."/>
            <person name="Inagaki F."/>
            <person name="Takami H."/>
        </authorList>
    </citation>
    <scope>NUCLEOTIDE SEQUENCE</scope>
    <source>
        <strain evidence="1">Expedition CK06-06</strain>
    </source>
</reference>
<feature type="non-terminal residue" evidence="1">
    <location>
        <position position="1"/>
    </location>
</feature>
<feature type="non-terminal residue" evidence="1">
    <location>
        <position position="223"/>
    </location>
</feature>
<evidence type="ECO:0000313" key="1">
    <source>
        <dbReference type="EMBL" id="GAH87738.1"/>
    </source>
</evidence>
<comment type="caution">
    <text evidence="1">The sequence shown here is derived from an EMBL/GenBank/DDBJ whole genome shotgun (WGS) entry which is preliminary data.</text>
</comment>
<name>X1L0L0_9ZZZZ</name>
<proteinExistence type="predicted"/>